<dbReference type="RefSeq" id="WP_336350734.1">
    <property type="nucleotide sequence ID" value="NZ_JAZAQL010000002.1"/>
</dbReference>
<protein>
    <recommendedName>
        <fullName evidence="3">Phage tail sheath protein</fullName>
    </recommendedName>
</protein>
<dbReference type="Proteomes" id="UP001596395">
    <property type="component" value="Unassembled WGS sequence"/>
</dbReference>
<organism evidence="1 2">
    <name type="scientific">Halorubellus litoreus</name>
    <dbReference type="NCBI Taxonomy" id="755308"/>
    <lineage>
        <taxon>Archaea</taxon>
        <taxon>Methanobacteriati</taxon>
        <taxon>Methanobacteriota</taxon>
        <taxon>Stenosarchaea group</taxon>
        <taxon>Halobacteria</taxon>
        <taxon>Halobacteriales</taxon>
        <taxon>Halorubellaceae</taxon>
        <taxon>Halorubellus</taxon>
    </lineage>
</organism>
<evidence type="ECO:0000313" key="2">
    <source>
        <dbReference type="Proteomes" id="UP001596395"/>
    </source>
</evidence>
<proteinExistence type="predicted"/>
<dbReference type="EMBL" id="JBHSXN010000002">
    <property type="protein sequence ID" value="MFC6953781.1"/>
    <property type="molecule type" value="Genomic_DNA"/>
</dbReference>
<name>A0ABD5VFC3_9EURY</name>
<reference evidence="1 2" key="1">
    <citation type="journal article" date="2019" name="Int. J. Syst. Evol. Microbiol.">
        <title>The Global Catalogue of Microorganisms (GCM) 10K type strain sequencing project: providing services to taxonomists for standard genome sequencing and annotation.</title>
        <authorList>
            <consortium name="The Broad Institute Genomics Platform"/>
            <consortium name="The Broad Institute Genome Sequencing Center for Infectious Disease"/>
            <person name="Wu L."/>
            <person name="Ma J."/>
        </authorList>
    </citation>
    <scope>NUCLEOTIDE SEQUENCE [LARGE SCALE GENOMIC DNA]</scope>
    <source>
        <strain evidence="1 2">GX26</strain>
    </source>
</reference>
<comment type="caution">
    <text evidence="1">The sequence shown here is derived from an EMBL/GenBank/DDBJ whole genome shotgun (WGS) entry which is preliminary data.</text>
</comment>
<sequence>MAIIGQYDPTTGTADPDTVYRITRGTQARGLFGTGEQLTQAVLDALLEGANPVYALTPARQTVQVEDQSAVSGSEGTLDNAPVSENPAKTVFTIDGTEKTTIVTLDDPTQITPGQDEVYLNPVTGDFQLDQSVSSSATVDYEYFDYEGAIDAFMDDVDAVDAVDFLGTTTENEDVADYLVAQVVLAAKSYDFAIAVAGVPQHMDPQTYSAAHNSSRAQVVYPSRNADGESVVGSYLGRRATLGINASPVNKRLRTQDVLYERLSEADQAALIEENVVPLTSERRGSKIVDDPTCVSDGNNEEAAFDYGLARLIMDAVIETIRDNEEPFIGKFNNPKVLKRMQNVLEGRLGFLLSSGAILSYEVYVEKRDKDTADVEVGVTPVAPLRNIYNTVTAGQ</sequence>
<accession>A0ABD5VFC3</accession>
<evidence type="ECO:0000313" key="1">
    <source>
        <dbReference type="EMBL" id="MFC6953781.1"/>
    </source>
</evidence>
<keyword evidence="2" id="KW-1185">Reference proteome</keyword>
<dbReference type="AlphaFoldDB" id="A0ABD5VFC3"/>
<evidence type="ECO:0008006" key="3">
    <source>
        <dbReference type="Google" id="ProtNLM"/>
    </source>
</evidence>
<gene>
    <name evidence="1" type="ORF">ACFQGB_12990</name>
</gene>